<organism evidence="2 3">
    <name type="scientific">Akkermansia muciniphila (strain ATCC BAA-835 / DSM 22959 / JCM 33894 / BCRC 81048 / CCUG 64013 / CIP 107961 / Muc)</name>
    <dbReference type="NCBI Taxonomy" id="349741"/>
    <lineage>
        <taxon>Bacteria</taxon>
        <taxon>Pseudomonadati</taxon>
        <taxon>Verrucomicrobiota</taxon>
        <taxon>Verrucomicrobiia</taxon>
        <taxon>Verrucomicrobiales</taxon>
        <taxon>Akkermansiaceae</taxon>
        <taxon>Akkermansia</taxon>
    </lineage>
</organism>
<proteinExistence type="predicted"/>
<protein>
    <submittedName>
        <fullName evidence="2">Uncharacterized protein</fullName>
    </submittedName>
</protein>
<evidence type="ECO:0000313" key="2">
    <source>
        <dbReference type="EMBL" id="ACD05613.1"/>
    </source>
</evidence>
<evidence type="ECO:0000313" key="3">
    <source>
        <dbReference type="Proteomes" id="UP000001031"/>
    </source>
</evidence>
<feature type="transmembrane region" description="Helical" evidence="1">
    <location>
        <begin position="65"/>
        <end position="90"/>
    </location>
</feature>
<dbReference type="HOGENOM" id="CLU_2191395_0_0_0"/>
<keyword evidence="1" id="KW-1133">Transmembrane helix</keyword>
<dbReference type="PaxDb" id="349741-Amuc_1795"/>
<dbReference type="EMBL" id="CP001071">
    <property type="protein sequence ID" value="ACD05613.1"/>
    <property type="molecule type" value="Genomic_DNA"/>
</dbReference>
<evidence type="ECO:0000256" key="1">
    <source>
        <dbReference type="SAM" id="Phobius"/>
    </source>
</evidence>
<reference evidence="3" key="1">
    <citation type="journal article" date="2011" name="PLoS ONE">
        <title>The genome of Akkermansia muciniphila, a dedicated intestinal mucin degrader, and its use in exploring intestinal metagenomes.</title>
        <authorList>
            <person name="van Passel M.W."/>
            <person name="Kant R."/>
            <person name="Zoetendal E.G."/>
            <person name="Plugge C.M."/>
            <person name="Derrien M."/>
            <person name="Malfatti S.A."/>
            <person name="Chain P.S."/>
            <person name="Woyke T."/>
            <person name="Palva A."/>
            <person name="de Vos W.M."/>
            <person name="Smidt H."/>
        </authorList>
    </citation>
    <scope>NUCLEOTIDE SEQUENCE [LARGE SCALE GENOMIC DNA]</scope>
    <source>
        <strain evidence="3">ATCC BAA-835 / DSM 22959 / JCM 33894 / BCRC 81048 / CCUG 64013 / CIP 107961 / Muc</strain>
    </source>
</reference>
<dbReference type="Proteomes" id="UP000001031">
    <property type="component" value="Chromosome"/>
</dbReference>
<keyword evidence="3" id="KW-1185">Reference proteome</keyword>
<gene>
    <name evidence="2" type="ordered locus">Amuc_1795</name>
</gene>
<dbReference type="AlphaFoldDB" id="B2UMQ7"/>
<keyword evidence="1" id="KW-0812">Transmembrane</keyword>
<sequence length="108" mass="12116">MKYMPLDLSVMQPEPFPHPVMMRSDLYPRRQPSREEKWGICPGSVCGALRALVRRCWEEAERRKLAMNILSVAGACVFGLMAVGVFWLAVEMDNSALQASKSSCSIKP</sequence>
<accession>B2UMQ7</accession>
<dbReference type="KEGG" id="amu:Amuc_1795"/>
<name>B2UMQ7_AKKM8</name>
<keyword evidence="1" id="KW-0472">Membrane</keyword>